<sequence length="279" mass="31916">MAPARLKHFASLWTLLHYPNGSESEEWSLDRKLGTIKEAGFDGFQWFAQPEFAEASSRHGLAFLGGCDANAANHVQRLEDFAPLKPERINIQLGDHSMEPAEAAALWIRMNDVADDLGLILDLETHRGTCTETPEKTWRIAEIYEQKRSMPIRLTFDFSHFATVKHLVPPYAERLLERPDLLQASRQIHLRPFNGHHCEIPATNPDGGMTEWAKHWFDLLEAAFHCWLQEEANQGVTLWACPEFGAMSSGYWLPSFPDPWEDATFVKQESDRLWQSMIS</sequence>
<evidence type="ECO:0000313" key="2">
    <source>
        <dbReference type="Proteomes" id="UP001320876"/>
    </source>
</evidence>
<proteinExistence type="predicted"/>
<dbReference type="Gene3D" id="3.20.20.150">
    <property type="entry name" value="Divalent-metal-dependent TIM barrel enzymes"/>
    <property type="match status" value="1"/>
</dbReference>
<dbReference type="SUPFAM" id="SSF51658">
    <property type="entry name" value="Xylose isomerase-like"/>
    <property type="match status" value="1"/>
</dbReference>
<accession>A0ABT3GKA4</accession>
<dbReference type="InterPro" id="IPR036237">
    <property type="entry name" value="Xyl_isomerase-like_sf"/>
</dbReference>
<dbReference type="Proteomes" id="UP001320876">
    <property type="component" value="Unassembled WGS sequence"/>
</dbReference>
<protein>
    <submittedName>
        <fullName evidence="1">Xylose isomerase</fullName>
    </submittedName>
</protein>
<keyword evidence="2" id="KW-1185">Reference proteome</keyword>
<dbReference type="RefSeq" id="WP_264488021.1">
    <property type="nucleotide sequence ID" value="NZ_JAPDDT010000006.1"/>
</dbReference>
<keyword evidence="1" id="KW-0413">Isomerase</keyword>
<dbReference type="GO" id="GO:0016853">
    <property type="term" value="F:isomerase activity"/>
    <property type="evidence" value="ECO:0007669"/>
    <property type="project" value="UniProtKB-KW"/>
</dbReference>
<dbReference type="EMBL" id="JAPDDT010000006">
    <property type="protein sequence ID" value="MCW1923915.1"/>
    <property type="molecule type" value="Genomic_DNA"/>
</dbReference>
<name>A0ABT3GKA4_9BACT</name>
<comment type="caution">
    <text evidence="1">The sequence shown here is derived from an EMBL/GenBank/DDBJ whole genome shotgun (WGS) entry which is preliminary data.</text>
</comment>
<evidence type="ECO:0000313" key="1">
    <source>
        <dbReference type="EMBL" id="MCW1923915.1"/>
    </source>
</evidence>
<organism evidence="1 2">
    <name type="scientific">Luteolibacter arcticus</name>
    <dbReference type="NCBI Taxonomy" id="1581411"/>
    <lineage>
        <taxon>Bacteria</taxon>
        <taxon>Pseudomonadati</taxon>
        <taxon>Verrucomicrobiota</taxon>
        <taxon>Verrucomicrobiia</taxon>
        <taxon>Verrucomicrobiales</taxon>
        <taxon>Verrucomicrobiaceae</taxon>
        <taxon>Luteolibacter</taxon>
    </lineage>
</organism>
<gene>
    <name evidence="1" type="ORF">OKA05_15205</name>
</gene>
<reference evidence="1 2" key="1">
    <citation type="submission" date="2022-10" db="EMBL/GenBank/DDBJ databases">
        <title>Luteolibacter arcticus strain CCTCC AB 2014275, whole genome shotgun sequencing project.</title>
        <authorList>
            <person name="Zhao G."/>
            <person name="Shen L."/>
        </authorList>
    </citation>
    <scope>NUCLEOTIDE SEQUENCE [LARGE SCALE GENOMIC DNA]</scope>
    <source>
        <strain evidence="1 2">CCTCC AB 2014275</strain>
    </source>
</reference>